<accession>A0A179FW36</accession>
<dbReference type="GeneID" id="28857246"/>
<evidence type="ECO:0000256" key="1">
    <source>
        <dbReference type="SAM" id="MobiDB-lite"/>
    </source>
</evidence>
<protein>
    <submittedName>
        <fullName evidence="2">Uncharacterized protein</fullName>
    </submittedName>
</protein>
<dbReference type="KEGG" id="pchm:VFPPC_15499"/>
<dbReference type="EMBL" id="LSBJ02000002">
    <property type="protein sequence ID" value="OAQ69865.1"/>
    <property type="molecule type" value="Genomic_DNA"/>
</dbReference>
<reference evidence="2 3" key="1">
    <citation type="journal article" date="2016" name="PLoS Pathog.">
        <title>Biosynthesis of antibiotic leucinostatins in bio-control fungus Purpureocillium lilacinum and their inhibition on phytophthora revealed by genome mining.</title>
        <authorList>
            <person name="Wang G."/>
            <person name="Liu Z."/>
            <person name="Lin R."/>
            <person name="Li E."/>
            <person name="Mao Z."/>
            <person name="Ling J."/>
            <person name="Yang Y."/>
            <person name="Yin W.B."/>
            <person name="Xie B."/>
        </authorList>
    </citation>
    <scope>NUCLEOTIDE SEQUENCE [LARGE SCALE GENOMIC DNA]</scope>
    <source>
        <strain evidence="2">170</strain>
    </source>
</reference>
<dbReference type="RefSeq" id="XP_018146402.1">
    <property type="nucleotide sequence ID" value="XM_018293252.1"/>
</dbReference>
<comment type="caution">
    <text evidence="2">The sequence shown here is derived from an EMBL/GenBank/DDBJ whole genome shotgun (WGS) entry which is preliminary data.</text>
</comment>
<dbReference type="Proteomes" id="UP000078397">
    <property type="component" value="Unassembled WGS sequence"/>
</dbReference>
<dbReference type="AlphaFoldDB" id="A0A179FW36"/>
<gene>
    <name evidence="2" type="ORF">VFPPC_15499</name>
</gene>
<evidence type="ECO:0000313" key="2">
    <source>
        <dbReference type="EMBL" id="OAQ69865.1"/>
    </source>
</evidence>
<feature type="region of interest" description="Disordered" evidence="1">
    <location>
        <begin position="1"/>
        <end position="49"/>
    </location>
</feature>
<organism evidence="2 3">
    <name type="scientific">Pochonia chlamydosporia 170</name>
    <dbReference type="NCBI Taxonomy" id="1380566"/>
    <lineage>
        <taxon>Eukaryota</taxon>
        <taxon>Fungi</taxon>
        <taxon>Dikarya</taxon>
        <taxon>Ascomycota</taxon>
        <taxon>Pezizomycotina</taxon>
        <taxon>Sordariomycetes</taxon>
        <taxon>Hypocreomycetidae</taxon>
        <taxon>Hypocreales</taxon>
        <taxon>Clavicipitaceae</taxon>
        <taxon>Pochonia</taxon>
    </lineage>
</organism>
<proteinExistence type="predicted"/>
<evidence type="ECO:0000313" key="3">
    <source>
        <dbReference type="Proteomes" id="UP000078397"/>
    </source>
</evidence>
<sequence length="49" mass="5167">MGSGSQVALRATATAPKDTYVENDDANQPFPIPSLRNQSQVTKSSSKTA</sequence>
<feature type="compositionally biased region" description="Polar residues" evidence="1">
    <location>
        <begin position="35"/>
        <end position="49"/>
    </location>
</feature>
<keyword evidence="3" id="KW-1185">Reference proteome</keyword>
<name>A0A179FW36_METCM</name>